<sequence>MDVEKYMIPCINKKLFGVECLGCGTQRAFMLLLKGDFAGAYDMFPAIYTTVLFLGVLGLHFIDKSRNYHKSIIFLAIINAIIMIVSYIYKMIIHL</sequence>
<dbReference type="EMBL" id="WAEM01000008">
    <property type="protein sequence ID" value="KAB1154434.1"/>
    <property type="molecule type" value="Genomic_DNA"/>
</dbReference>
<gene>
    <name evidence="2" type="ORF">F6464_12830</name>
</gene>
<reference evidence="2 3" key="1">
    <citation type="submission" date="2019-09" db="EMBL/GenBank/DDBJ databases">
        <title>Flavobacterium sp. nov., isolated from glacier ice.</title>
        <authorList>
            <person name="Liu Q."/>
        </authorList>
    </citation>
    <scope>NUCLEOTIDE SEQUENCE [LARGE SCALE GENOMIC DNA]</scope>
    <source>
        <strain evidence="2 3">NBRC 112527</strain>
    </source>
</reference>
<evidence type="ECO:0000313" key="3">
    <source>
        <dbReference type="Proteomes" id="UP000490922"/>
    </source>
</evidence>
<dbReference type="OrthoDB" id="9815897at2"/>
<comment type="caution">
    <text evidence="2">The sequence shown here is derived from an EMBL/GenBank/DDBJ whole genome shotgun (WGS) entry which is preliminary data.</text>
</comment>
<evidence type="ECO:0000256" key="1">
    <source>
        <dbReference type="SAM" id="Phobius"/>
    </source>
</evidence>
<name>A0A7J5AA52_9FLAO</name>
<dbReference type="InterPro" id="IPR021215">
    <property type="entry name" value="DUF2752"/>
</dbReference>
<protein>
    <submittedName>
        <fullName evidence="2">DUF2752 domain-containing protein</fullName>
    </submittedName>
</protein>
<dbReference type="Pfam" id="PF10825">
    <property type="entry name" value="DUF2752"/>
    <property type="match status" value="1"/>
</dbReference>
<dbReference type="AlphaFoldDB" id="A0A7J5AA52"/>
<keyword evidence="1" id="KW-1133">Transmembrane helix</keyword>
<evidence type="ECO:0000313" key="2">
    <source>
        <dbReference type="EMBL" id="KAB1154434.1"/>
    </source>
</evidence>
<feature type="transmembrane region" description="Helical" evidence="1">
    <location>
        <begin position="43"/>
        <end position="62"/>
    </location>
</feature>
<feature type="transmembrane region" description="Helical" evidence="1">
    <location>
        <begin position="71"/>
        <end position="89"/>
    </location>
</feature>
<organism evidence="2 3">
    <name type="scientific">Flavobacterium luteum</name>
    <dbReference type="NCBI Taxonomy" id="2026654"/>
    <lineage>
        <taxon>Bacteria</taxon>
        <taxon>Pseudomonadati</taxon>
        <taxon>Bacteroidota</taxon>
        <taxon>Flavobacteriia</taxon>
        <taxon>Flavobacteriales</taxon>
        <taxon>Flavobacteriaceae</taxon>
        <taxon>Flavobacterium</taxon>
    </lineage>
</organism>
<dbReference type="RefSeq" id="WP_151108351.1">
    <property type="nucleotide sequence ID" value="NZ_WAEM01000008.1"/>
</dbReference>
<accession>A0A7J5AA52</accession>
<keyword evidence="3" id="KW-1185">Reference proteome</keyword>
<keyword evidence="1" id="KW-0812">Transmembrane</keyword>
<proteinExistence type="predicted"/>
<keyword evidence="1" id="KW-0472">Membrane</keyword>
<dbReference type="Proteomes" id="UP000490922">
    <property type="component" value="Unassembled WGS sequence"/>
</dbReference>